<keyword evidence="3" id="KW-1185">Reference proteome</keyword>
<dbReference type="EMBL" id="PQXL01000214">
    <property type="protein sequence ID" value="THV49034.1"/>
    <property type="molecule type" value="Genomic_DNA"/>
</dbReference>
<feature type="compositionally biased region" description="Basic and acidic residues" evidence="1">
    <location>
        <begin position="891"/>
        <end position="902"/>
    </location>
</feature>
<accession>A0A4S8R722</accession>
<protein>
    <submittedName>
        <fullName evidence="2">Uncharacterized protein</fullName>
    </submittedName>
</protein>
<name>A0A4S8R722_9HELO</name>
<reference evidence="2 3" key="1">
    <citation type="submission" date="2017-12" db="EMBL/GenBank/DDBJ databases">
        <title>Comparative genomics of Botrytis spp.</title>
        <authorList>
            <person name="Valero-Jimenez C.A."/>
            <person name="Tapia P."/>
            <person name="Veloso J."/>
            <person name="Silva-Moreno E."/>
            <person name="Staats M."/>
            <person name="Valdes J.H."/>
            <person name="Van Kan J.A.L."/>
        </authorList>
    </citation>
    <scope>NUCLEOTIDE SEQUENCE [LARGE SCALE GENOMIC DNA]</scope>
    <source>
        <strain evidence="2 3">MUCL435</strain>
    </source>
</reference>
<feature type="compositionally biased region" description="Polar residues" evidence="1">
    <location>
        <begin position="869"/>
        <end position="887"/>
    </location>
</feature>
<dbReference type="OrthoDB" id="428577at2759"/>
<evidence type="ECO:0000256" key="1">
    <source>
        <dbReference type="SAM" id="MobiDB-lite"/>
    </source>
</evidence>
<dbReference type="Proteomes" id="UP000308671">
    <property type="component" value="Unassembled WGS sequence"/>
</dbReference>
<comment type="caution">
    <text evidence="2">The sequence shown here is derived from an EMBL/GenBank/DDBJ whole genome shotgun (WGS) entry which is preliminary data.</text>
</comment>
<gene>
    <name evidence="2" type="ORF">BGAL_0214g00030</name>
</gene>
<feature type="compositionally biased region" description="Polar residues" evidence="1">
    <location>
        <begin position="910"/>
        <end position="939"/>
    </location>
</feature>
<organism evidence="2 3">
    <name type="scientific">Botrytis galanthina</name>
    <dbReference type="NCBI Taxonomy" id="278940"/>
    <lineage>
        <taxon>Eukaryota</taxon>
        <taxon>Fungi</taxon>
        <taxon>Dikarya</taxon>
        <taxon>Ascomycota</taxon>
        <taxon>Pezizomycotina</taxon>
        <taxon>Leotiomycetes</taxon>
        <taxon>Helotiales</taxon>
        <taxon>Sclerotiniaceae</taxon>
        <taxon>Botrytis</taxon>
    </lineage>
</organism>
<feature type="region of interest" description="Disordered" evidence="1">
    <location>
        <begin position="860"/>
        <end position="959"/>
    </location>
</feature>
<evidence type="ECO:0000313" key="3">
    <source>
        <dbReference type="Proteomes" id="UP000308671"/>
    </source>
</evidence>
<sequence>MNSYLTSQEAYRQGTLSVSQALDIAQDSEEEIRDPIVINILEVASDNIWRKLQEEPITYVMTHEEFKVFNYFQNRFQHVELAIAARKRYWDSLEMNVGVYTQQPDVVPDSMINATGHRESLQIAQVSDSAGFSPNVGPRNTDAPEPQEGEIENFDADRHDLCAINATEVEAASSETKENGTQGSGNFSLKRDSLQPLVSSEYALDLFITDPNSYSREITVLEHKILQLGPDTFKEIKEDDETRRYVLPLRDLDAGLDSFTPFSPTSDQQLRINGYIQLQVFMSIEKLSSIIAGTRLLQHEGFCNSFTYNIIVADIDRPKVLNVRPVSMPSLSLLLEILCEVQEFTQQKDNQQRDSVLEDVAEILLHIVVSLGLGIPQTVLGVDKHNLERQQDICHLLSSILSVLHVALLSFIRSHLDNSGHTPSGSLSDGLHIECPGGTLFLTSRRLKCLNGLLKQPVWAFSFIPTNSALSKVECDGFYLSSSINHLAELWGPLRLNSTGASIASSIETHGGRLLSAEHHTSSVQPLESEVLCHWSSWMETNSPEIMIPIDTAKLLLIGVKNIPRASRNFQILPRFHTIDLCNCPDQYISQPRHREFELGTRPPNWKIKERTAQASGGQYLTITVGVTYKFDAGWTLKDVILEDWINAGKSDASHTPNPYLMDCHAVLDFSCCSGHARRISLWALLKDLDTRGYLYQNFGNEIGNSGDIVRLLDGLISVDSLSSIWTTMPVTQRKLLIFSFKEILKILKFTGIGDDKKLQAWDITSFNRNDGRRLAPRWSSFVKDDENSATFAVITRDCTRYSQSNDQAPLTDTVLQTQLCITAAQKINGSLAASEEYAETQDTESSSSATFSSRWAVNRSRAMDVKSRQSAVRYQTMNTDSRQTPPAKQFDAEGKLLDRIRSNQKRRQIGSNAAPQSSFTGNDPPTSASRHPAGNSSPSRKRVKPEPHNIPPSAIKHGPILPIRNSIGRKVGNLSLEPATPIDLTLLTDETTLQAKWEEVSRINLIENLKEKEAQLDKSISSWARKSNGLIPSLIGRIAPSEEDLGQPDVVEYIRPGNLTAYQKLINVYVH</sequence>
<evidence type="ECO:0000313" key="2">
    <source>
        <dbReference type="EMBL" id="THV49034.1"/>
    </source>
</evidence>
<dbReference type="AlphaFoldDB" id="A0A4S8R722"/>
<proteinExistence type="predicted"/>